<dbReference type="PANTHER" id="PTHR42953:SF3">
    <property type="entry name" value="HIGH-AFFINITY ZINC UPTAKE SYSTEM PROTEIN ZNUA"/>
    <property type="match status" value="1"/>
</dbReference>
<organism evidence="8 10">
    <name type="scientific">Paracoccus sediminis</name>
    <dbReference type="NCBI Taxonomy" id="1214787"/>
    <lineage>
        <taxon>Bacteria</taxon>
        <taxon>Pseudomonadati</taxon>
        <taxon>Pseudomonadota</taxon>
        <taxon>Alphaproteobacteria</taxon>
        <taxon>Rhodobacterales</taxon>
        <taxon>Paracoccaceae</taxon>
        <taxon>Paracoccus</taxon>
    </lineage>
</organism>
<dbReference type="Pfam" id="PF01297">
    <property type="entry name" value="ZnuA"/>
    <property type="match status" value="1"/>
</dbReference>
<keyword evidence="5" id="KW-0864">Zinc transport</keyword>
<dbReference type="Proteomes" id="UP000198409">
    <property type="component" value="Unassembled WGS sequence"/>
</dbReference>
<evidence type="ECO:0000256" key="6">
    <source>
        <dbReference type="SAM" id="MobiDB-lite"/>
    </source>
</evidence>
<keyword evidence="11" id="KW-1185">Reference proteome</keyword>
<dbReference type="InterPro" id="IPR050492">
    <property type="entry name" value="Bact_metal-bind_prot9"/>
</dbReference>
<dbReference type="PANTHER" id="PTHR42953">
    <property type="entry name" value="HIGH-AFFINITY ZINC UPTAKE SYSTEM PROTEIN ZNUA-RELATED"/>
    <property type="match status" value="1"/>
</dbReference>
<dbReference type="RefSeq" id="WP_089386657.1">
    <property type="nucleotide sequence ID" value="NZ_FZNM01000001.1"/>
</dbReference>
<evidence type="ECO:0000256" key="1">
    <source>
        <dbReference type="ARBA" id="ARBA00011028"/>
    </source>
</evidence>
<sequence length="304" mass="31411">MRIMLSALAVLAAGPVLAEPPRVVVDTPVTASLVNQVMGDLGQARILLAQGASAHHHQMRPSDARDLQDAGLLIWTGPELTPWLDRAAASVAGDVAQVRLLAVPGTHLRGYGAGAGDHAHDTGSESGHDSGSVDPHAWLDPANGQLWLGTVAEALAKADPANAAVYAANAAAAATRVRDLEADLQARLAPFRDDSIVAFHDAYGYFTDHFGLRPAIAISLGDASTPSAARLAEIRSRIAATGARCAFPEYGSDPRLVETVVEGTPVRIGAELTPEGSGGAAGDDLYGRILTGLGDALTECLSQD</sequence>
<feature type="chain" id="PRO_5013167359" description="High-affinity zinc uptake system protein ZnuA" evidence="7">
    <location>
        <begin position="19"/>
        <end position="304"/>
    </location>
</feature>
<keyword evidence="5" id="KW-0406">Ion transport</keyword>
<evidence type="ECO:0000313" key="9">
    <source>
        <dbReference type="EMBL" id="TBN52660.1"/>
    </source>
</evidence>
<dbReference type="EMBL" id="SIRL01000001">
    <property type="protein sequence ID" value="TBN52660.1"/>
    <property type="molecule type" value="Genomic_DNA"/>
</dbReference>
<dbReference type="GO" id="GO:0046872">
    <property type="term" value="F:metal ion binding"/>
    <property type="evidence" value="ECO:0007669"/>
    <property type="project" value="InterPro"/>
</dbReference>
<evidence type="ECO:0000256" key="7">
    <source>
        <dbReference type="SAM" id="SignalP"/>
    </source>
</evidence>
<evidence type="ECO:0000256" key="5">
    <source>
        <dbReference type="ARBA" id="ARBA00022906"/>
    </source>
</evidence>
<dbReference type="InterPro" id="IPR006127">
    <property type="entry name" value="ZnuA-like"/>
</dbReference>
<evidence type="ECO:0000313" key="11">
    <source>
        <dbReference type="Proteomes" id="UP000292859"/>
    </source>
</evidence>
<evidence type="ECO:0000256" key="3">
    <source>
        <dbReference type="ARBA" id="ARBA00022448"/>
    </source>
</evidence>
<evidence type="ECO:0000313" key="10">
    <source>
        <dbReference type="Proteomes" id="UP000198409"/>
    </source>
</evidence>
<dbReference type="Gene3D" id="3.40.50.1980">
    <property type="entry name" value="Nitrogenase molybdenum iron protein domain"/>
    <property type="match status" value="2"/>
</dbReference>
<dbReference type="EMBL" id="FZNM01000001">
    <property type="protein sequence ID" value="SNR26863.1"/>
    <property type="molecule type" value="Genomic_DNA"/>
</dbReference>
<dbReference type="AlphaFoldDB" id="A0A238UZY7"/>
<reference evidence="9 11" key="3">
    <citation type="submission" date="2019-02" db="EMBL/GenBank/DDBJ databases">
        <authorList>
            <person name="Zhang G."/>
        </authorList>
    </citation>
    <scope>NUCLEOTIDE SEQUENCE [LARGE SCALE GENOMIC DNA]</scope>
    <source>
        <strain evidence="9 11">CMB17</strain>
    </source>
</reference>
<reference evidence="8" key="2">
    <citation type="submission" date="2017-06" db="EMBL/GenBank/DDBJ databases">
        <authorList>
            <person name="Kim H.J."/>
            <person name="Triplett B.A."/>
        </authorList>
    </citation>
    <scope>NUCLEOTIDE SEQUENCE [LARGE SCALE GENOMIC DNA]</scope>
    <source>
        <strain evidence="8">DSM 26170</strain>
    </source>
</reference>
<protein>
    <recommendedName>
        <fullName evidence="2">High-affinity zinc uptake system protein ZnuA</fullName>
    </recommendedName>
</protein>
<accession>A0A238UZY7</accession>
<comment type="similarity">
    <text evidence="1">Belongs to the bacterial solute-binding protein 9 family.</text>
</comment>
<evidence type="ECO:0000256" key="4">
    <source>
        <dbReference type="ARBA" id="ARBA00022729"/>
    </source>
</evidence>
<name>A0A238UZY7_9RHOB</name>
<dbReference type="OrthoDB" id="7346865at2"/>
<reference evidence="10" key="1">
    <citation type="submission" date="2017-06" db="EMBL/GenBank/DDBJ databases">
        <authorList>
            <person name="Varghese N."/>
            <person name="Submissions S."/>
        </authorList>
    </citation>
    <scope>NUCLEOTIDE SEQUENCE [LARGE SCALE GENOMIC DNA]</scope>
    <source>
        <strain evidence="10">DSM 26170</strain>
    </source>
</reference>
<dbReference type="Proteomes" id="UP000292859">
    <property type="component" value="Unassembled WGS sequence"/>
</dbReference>
<gene>
    <name evidence="9" type="ORF">EYF88_00155</name>
    <name evidence="8" type="ORF">SAMN06265378_101590</name>
</gene>
<feature type="signal peptide" evidence="7">
    <location>
        <begin position="1"/>
        <end position="18"/>
    </location>
</feature>
<keyword evidence="5" id="KW-0862">Zinc</keyword>
<feature type="compositionally biased region" description="Basic and acidic residues" evidence="6">
    <location>
        <begin position="117"/>
        <end position="128"/>
    </location>
</feature>
<evidence type="ECO:0000313" key="8">
    <source>
        <dbReference type="EMBL" id="SNR26863.1"/>
    </source>
</evidence>
<keyword evidence="4 7" id="KW-0732">Signal</keyword>
<dbReference type="GO" id="GO:0006829">
    <property type="term" value="P:zinc ion transport"/>
    <property type="evidence" value="ECO:0007669"/>
    <property type="project" value="UniProtKB-KW"/>
</dbReference>
<feature type="region of interest" description="Disordered" evidence="6">
    <location>
        <begin position="112"/>
        <end position="136"/>
    </location>
</feature>
<dbReference type="SUPFAM" id="SSF53807">
    <property type="entry name" value="Helical backbone' metal receptor"/>
    <property type="match status" value="1"/>
</dbReference>
<evidence type="ECO:0000256" key="2">
    <source>
        <dbReference type="ARBA" id="ARBA00015915"/>
    </source>
</evidence>
<proteinExistence type="inferred from homology"/>
<keyword evidence="3" id="KW-0813">Transport</keyword>